<dbReference type="EMBL" id="CP001322">
    <property type="protein sequence ID" value="ACL03463.1"/>
    <property type="molecule type" value="Genomic_DNA"/>
</dbReference>
<keyword evidence="4" id="KW-0732">Signal</keyword>
<dbReference type="InterPro" id="IPR052346">
    <property type="entry name" value="O-mannosyl-transferase_TMTC"/>
</dbReference>
<feature type="transmembrane region" description="Helical" evidence="3">
    <location>
        <begin position="295"/>
        <end position="312"/>
    </location>
</feature>
<organism evidence="5 6">
    <name type="scientific">Desulfatibacillum aliphaticivorans</name>
    <dbReference type="NCBI Taxonomy" id="218208"/>
    <lineage>
        <taxon>Bacteria</taxon>
        <taxon>Pseudomonadati</taxon>
        <taxon>Thermodesulfobacteriota</taxon>
        <taxon>Desulfobacteria</taxon>
        <taxon>Desulfobacterales</taxon>
        <taxon>Desulfatibacillaceae</taxon>
        <taxon>Desulfatibacillum</taxon>
    </lineage>
</organism>
<dbReference type="KEGG" id="dal:Dalk_1766"/>
<feature type="transmembrane region" description="Helical" evidence="3">
    <location>
        <begin position="372"/>
        <end position="388"/>
    </location>
</feature>
<dbReference type="PANTHER" id="PTHR44227:SF3">
    <property type="entry name" value="PROTEIN O-MANNOSYL-TRANSFERASE TMTC4"/>
    <property type="match status" value="1"/>
</dbReference>
<dbReference type="Proteomes" id="UP000000739">
    <property type="component" value="Chromosome"/>
</dbReference>
<keyword evidence="3" id="KW-0812">Transmembrane</keyword>
<sequence>MAFLFFAAVGLLCYSSALPGPFVQADLPMVASNPNLKAFTPSLHSVIQLIEANSTHPFSELSLALSYYVHGPNPFWFRLTNVGIHIFTAYFLFLLLRTTLQLPGAGLDARKAALIAFFAALIFLVQPVQTQAVSYIVKRKCILPALTCVLCMLFYVKARLAASGGKKVALYAIAGVLFVFTVGSRENMAALPFLAVLYDCFFIQNMSRKSLIGSLALIAGMALLGVFAALAVMDFAPMDWLTERFVVLDFTPAQRLFTQPRAVLTLLSLFIFPHPSRLNADHDIPLSNSLLDPPSALFFAAVIALCIAWAVLNAKKHRVAAFCVLWLFGSLAVESSVLPLHLMTEHRLYLPSLFACLLVSYLSFTYLSNKQAAAVLCCLAAVCSFWTWQRNHVWGNAMALREDCAVKSPNLLRPVRHWAETLFYSQRYAEAVPALDKILTLYEDFHGKKIARAESSRTKGNLYHAMRHYEMARFAEKMYAEDGANLIAAMKKIGMEEQARQKTEEIARARGEMAAKYKNLGGLLIARGMASQARAVCEEVLQYDPNDMESMATLGEVCVFQGALGRAEKYFLQVLQSKAHAARANLGLGMVYLERGDKMKSARRLSVALKAFQQENANEAAPVWRLYFAKSRDSKKLGLLFSQSKDSPDPPSGYETDEYLGSYKGDRKQLAAFLKPYEYTFGLDGNR</sequence>
<feature type="signal peptide" evidence="4">
    <location>
        <begin position="1"/>
        <end position="19"/>
    </location>
</feature>
<accession>B8FFQ8</accession>
<evidence type="ECO:0000313" key="6">
    <source>
        <dbReference type="Proteomes" id="UP000000739"/>
    </source>
</evidence>
<protein>
    <submittedName>
        <fullName evidence="5">TPR repeat-containing protein</fullName>
    </submittedName>
</protein>
<name>B8FFQ8_DESAL</name>
<reference evidence="5 6" key="1">
    <citation type="journal article" date="2012" name="Environ. Microbiol.">
        <title>The genome sequence of Desulfatibacillum alkenivorans AK-01: a blueprint for anaerobic alkane oxidation.</title>
        <authorList>
            <person name="Callaghan A.V."/>
            <person name="Morris B.E."/>
            <person name="Pereira I.A."/>
            <person name="McInerney M.J."/>
            <person name="Austin R.N."/>
            <person name="Groves J.T."/>
            <person name="Kukor J.J."/>
            <person name="Suflita J.M."/>
            <person name="Young L.Y."/>
            <person name="Zylstra G.J."/>
            <person name="Wawrik B."/>
        </authorList>
    </citation>
    <scope>NUCLEOTIDE SEQUENCE [LARGE SCALE GENOMIC DNA]</scope>
    <source>
        <strain evidence="5 6">AK-01</strain>
    </source>
</reference>
<keyword evidence="3" id="KW-0472">Membrane</keyword>
<dbReference type="PANTHER" id="PTHR44227">
    <property type="match status" value="1"/>
</dbReference>
<dbReference type="RefSeq" id="WP_012610897.1">
    <property type="nucleotide sequence ID" value="NC_011768.1"/>
</dbReference>
<dbReference type="InterPro" id="IPR011990">
    <property type="entry name" value="TPR-like_helical_dom_sf"/>
</dbReference>
<dbReference type="SUPFAM" id="SSF48452">
    <property type="entry name" value="TPR-like"/>
    <property type="match status" value="1"/>
</dbReference>
<keyword evidence="6" id="KW-1185">Reference proteome</keyword>
<feature type="transmembrane region" description="Helical" evidence="3">
    <location>
        <begin position="135"/>
        <end position="156"/>
    </location>
</feature>
<evidence type="ECO:0000256" key="1">
    <source>
        <dbReference type="ARBA" id="ARBA00022737"/>
    </source>
</evidence>
<keyword evidence="3" id="KW-1133">Transmembrane helix</keyword>
<feature type="transmembrane region" description="Helical" evidence="3">
    <location>
        <begin position="319"/>
        <end position="342"/>
    </location>
</feature>
<feature type="transmembrane region" description="Helical" evidence="3">
    <location>
        <begin position="348"/>
        <end position="367"/>
    </location>
</feature>
<feature type="transmembrane region" description="Helical" evidence="3">
    <location>
        <begin position="214"/>
        <end position="233"/>
    </location>
</feature>
<dbReference type="eggNOG" id="COG0457">
    <property type="taxonomic scope" value="Bacteria"/>
</dbReference>
<evidence type="ECO:0000256" key="4">
    <source>
        <dbReference type="SAM" id="SignalP"/>
    </source>
</evidence>
<gene>
    <name evidence="5" type="ordered locus">Dalk_1766</name>
</gene>
<dbReference type="HOGENOM" id="CLU_011615_5_1_7"/>
<evidence type="ECO:0000256" key="3">
    <source>
        <dbReference type="SAM" id="Phobius"/>
    </source>
</evidence>
<keyword evidence="2" id="KW-0802">TPR repeat</keyword>
<evidence type="ECO:0000256" key="2">
    <source>
        <dbReference type="ARBA" id="ARBA00022803"/>
    </source>
</evidence>
<evidence type="ECO:0000313" key="5">
    <source>
        <dbReference type="EMBL" id="ACL03463.1"/>
    </source>
</evidence>
<proteinExistence type="predicted"/>
<keyword evidence="1" id="KW-0677">Repeat</keyword>
<feature type="chain" id="PRO_5002872116" evidence="4">
    <location>
        <begin position="20"/>
        <end position="687"/>
    </location>
</feature>
<feature type="transmembrane region" description="Helical" evidence="3">
    <location>
        <begin position="75"/>
        <end position="100"/>
    </location>
</feature>
<dbReference type="Gene3D" id="1.25.40.10">
    <property type="entry name" value="Tetratricopeptide repeat domain"/>
    <property type="match status" value="1"/>
</dbReference>
<dbReference type="AlphaFoldDB" id="B8FFQ8"/>